<proteinExistence type="predicted"/>
<feature type="region of interest" description="Disordered" evidence="1">
    <location>
        <begin position="1"/>
        <end position="42"/>
    </location>
</feature>
<sequence>MATTAVAASGLSMPTRNSRQNPGSPGSTCRATSSSKSDACSIANLPPLPLRLLSRRRRSSEQELRGGACS</sequence>
<reference evidence="2" key="2">
    <citation type="journal article" date="2015" name="Data Brief">
        <title>Shoot transcriptome of the giant reed, Arundo donax.</title>
        <authorList>
            <person name="Barrero R.A."/>
            <person name="Guerrero F.D."/>
            <person name="Moolhuijzen P."/>
            <person name="Goolsby J.A."/>
            <person name="Tidwell J."/>
            <person name="Bellgard S.E."/>
            <person name="Bellgard M.I."/>
        </authorList>
    </citation>
    <scope>NUCLEOTIDE SEQUENCE</scope>
    <source>
        <tissue evidence="2">Shoot tissue taken approximately 20 cm above the soil surface</tissue>
    </source>
</reference>
<protein>
    <submittedName>
        <fullName evidence="2">Membrane protein</fullName>
    </submittedName>
</protein>
<evidence type="ECO:0000256" key="1">
    <source>
        <dbReference type="SAM" id="MobiDB-lite"/>
    </source>
</evidence>
<evidence type="ECO:0000313" key="2">
    <source>
        <dbReference type="EMBL" id="JAD70451.1"/>
    </source>
</evidence>
<dbReference type="AlphaFoldDB" id="A0A0A9C4D7"/>
<name>A0A0A9C4D7_ARUDO</name>
<feature type="region of interest" description="Disordered" evidence="1">
    <location>
        <begin position="51"/>
        <end position="70"/>
    </location>
</feature>
<reference evidence="2" key="1">
    <citation type="submission" date="2014-09" db="EMBL/GenBank/DDBJ databases">
        <authorList>
            <person name="Magalhaes I.L.F."/>
            <person name="Oliveira U."/>
            <person name="Santos F.R."/>
            <person name="Vidigal T.H.D.A."/>
            <person name="Brescovit A.D."/>
            <person name="Santos A.J."/>
        </authorList>
    </citation>
    <scope>NUCLEOTIDE SEQUENCE</scope>
    <source>
        <tissue evidence="2">Shoot tissue taken approximately 20 cm above the soil surface</tissue>
    </source>
</reference>
<accession>A0A0A9C4D7</accession>
<dbReference type="EMBL" id="GBRH01227444">
    <property type="protein sequence ID" value="JAD70451.1"/>
    <property type="molecule type" value="Transcribed_RNA"/>
</dbReference>
<feature type="compositionally biased region" description="Polar residues" evidence="1">
    <location>
        <begin position="12"/>
        <end position="38"/>
    </location>
</feature>
<organism evidence="2">
    <name type="scientific">Arundo donax</name>
    <name type="common">Giant reed</name>
    <name type="synonym">Donax arundinaceus</name>
    <dbReference type="NCBI Taxonomy" id="35708"/>
    <lineage>
        <taxon>Eukaryota</taxon>
        <taxon>Viridiplantae</taxon>
        <taxon>Streptophyta</taxon>
        <taxon>Embryophyta</taxon>
        <taxon>Tracheophyta</taxon>
        <taxon>Spermatophyta</taxon>
        <taxon>Magnoliopsida</taxon>
        <taxon>Liliopsida</taxon>
        <taxon>Poales</taxon>
        <taxon>Poaceae</taxon>
        <taxon>PACMAD clade</taxon>
        <taxon>Arundinoideae</taxon>
        <taxon>Arundineae</taxon>
        <taxon>Arundo</taxon>
    </lineage>
</organism>